<evidence type="ECO:0000313" key="1">
    <source>
        <dbReference type="EMBL" id="QPI49710.1"/>
    </source>
</evidence>
<protein>
    <submittedName>
        <fullName evidence="1">Uncharacterized protein</fullName>
    </submittedName>
</protein>
<name>A0AA48WBV1_9BURK</name>
<dbReference type="EMBL" id="CP065053">
    <property type="protein sequence ID" value="QPI49710.1"/>
    <property type="molecule type" value="Genomic_DNA"/>
</dbReference>
<organism evidence="1 2">
    <name type="scientific">Massilia antarctica</name>
    <dbReference type="NCBI Taxonomy" id="2765360"/>
    <lineage>
        <taxon>Bacteria</taxon>
        <taxon>Pseudomonadati</taxon>
        <taxon>Pseudomonadota</taxon>
        <taxon>Betaproteobacteria</taxon>
        <taxon>Burkholderiales</taxon>
        <taxon>Oxalobacteraceae</taxon>
        <taxon>Telluria group</taxon>
        <taxon>Massilia</taxon>
    </lineage>
</organism>
<proteinExistence type="predicted"/>
<reference evidence="1 2" key="1">
    <citation type="submission" date="2020-11" db="EMBL/GenBank/DDBJ databases">
        <authorList>
            <person name="Sun Q."/>
        </authorList>
    </citation>
    <scope>NUCLEOTIDE SEQUENCE [LARGE SCALE GENOMIC DNA]</scope>
    <source>
        <strain evidence="1 2">P8398</strain>
    </source>
</reference>
<sequence>MDLLEQLAALVEDVDRYDNIDFGSGHESEHANRRLKLRTRDLIVAAHECFCCRSS</sequence>
<dbReference type="RefSeq" id="WP_206089362.1">
    <property type="nucleotide sequence ID" value="NZ_CP065053.1"/>
</dbReference>
<accession>A0AA48WBV1</accession>
<gene>
    <name evidence="1" type="ORF">IV454_30555</name>
</gene>
<dbReference type="Proteomes" id="UP000662888">
    <property type="component" value="Chromosome"/>
</dbReference>
<evidence type="ECO:0000313" key="2">
    <source>
        <dbReference type="Proteomes" id="UP000662888"/>
    </source>
</evidence>
<keyword evidence="2" id="KW-1185">Reference proteome</keyword>